<dbReference type="PANTHER" id="PTHR22916:SF3">
    <property type="entry name" value="UDP-GLCNAC:BETAGAL BETA-1,3-N-ACETYLGLUCOSAMINYLTRANSFERASE-LIKE PROTEIN 1"/>
    <property type="match status" value="1"/>
</dbReference>
<dbReference type="PANTHER" id="PTHR22916">
    <property type="entry name" value="GLYCOSYLTRANSFERASE"/>
    <property type="match status" value="1"/>
</dbReference>
<sequence>MLKVSIIIPTYNRKELFEAALKSALAQDYENKEIIISDDNSNDGTRELAQSYVAKFDNVKYVLNQTYDRGPNGNKNNGFDHVSGDAFVILDDDDLLIEGAISKMAAVLEQGYASVWANCYFEIDGEPTTKFSGFGLSKSGEISPQDYYDGKITGEFLIMFRRDAIGQRRFEKGLYGSENTLWIYLFDLPAYYLHDAVRIYRFHRSDSVTINSFKRPLCIMKGYAMTAELILQKIAEKNAQASANGTNSDEPKFRVNDAHIAILYKMAAYYAKFGGEYKKMYEYLFKSLKFKFTKEALAMLILSPFPKSMILFLTKIRVWIYKKTHGE</sequence>
<dbReference type="GO" id="GO:0016758">
    <property type="term" value="F:hexosyltransferase activity"/>
    <property type="evidence" value="ECO:0007669"/>
    <property type="project" value="UniProtKB-ARBA"/>
</dbReference>
<comment type="caution">
    <text evidence="2">The sequence shown here is derived from an EMBL/GenBank/DDBJ whole genome shotgun (WGS) entry which is preliminary data.</text>
</comment>
<dbReference type="AlphaFoldDB" id="A0A842JA34"/>
<protein>
    <submittedName>
        <fullName evidence="2">Glycosyltransferase family 2 protein</fullName>
    </submittedName>
</protein>
<organism evidence="2 3">
    <name type="scientific">Campylobacter massiliensis</name>
    <dbReference type="NCBI Taxonomy" id="2762557"/>
    <lineage>
        <taxon>Bacteria</taxon>
        <taxon>Pseudomonadati</taxon>
        <taxon>Campylobacterota</taxon>
        <taxon>Epsilonproteobacteria</taxon>
        <taxon>Campylobacterales</taxon>
        <taxon>Campylobacteraceae</taxon>
        <taxon>Campylobacter</taxon>
    </lineage>
</organism>
<dbReference type="CDD" id="cd00761">
    <property type="entry name" value="Glyco_tranf_GTA_type"/>
    <property type="match status" value="1"/>
</dbReference>
<accession>A0A842JA34</accession>
<dbReference type="RefSeq" id="WP_185899178.1">
    <property type="nucleotide sequence ID" value="NZ_JACLZK010000002.1"/>
</dbReference>
<dbReference type="InterPro" id="IPR029044">
    <property type="entry name" value="Nucleotide-diphossugar_trans"/>
</dbReference>
<keyword evidence="3" id="KW-1185">Reference proteome</keyword>
<evidence type="ECO:0000313" key="3">
    <source>
        <dbReference type="Proteomes" id="UP000552683"/>
    </source>
</evidence>
<feature type="domain" description="Glycosyltransferase 2-like" evidence="1">
    <location>
        <begin position="5"/>
        <end position="165"/>
    </location>
</feature>
<dbReference type="EMBL" id="JACLZK010000002">
    <property type="protein sequence ID" value="MBC2883650.1"/>
    <property type="molecule type" value="Genomic_DNA"/>
</dbReference>
<evidence type="ECO:0000313" key="2">
    <source>
        <dbReference type="EMBL" id="MBC2883650.1"/>
    </source>
</evidence>
<dbReference type="InterPro" id="IPR001173">
    <property type="entry name" value="Glyco_trans_2-like"/>
</dbReference>
<name>A0A842JA34_9BACT</name>
<dbReference type="Pfam" id="PF00535">
    <property type="entry name" value="Glycos_transf_2"/>
    <property type="match status" value="1"/>
</dbReference>
<dbReference type="SUPFAM" id="SSF53448">
    <property type="entry name" value="Nucleotide-diphospho-sugar transferases"/>
    <property type="match status" value="1"/>
</dbReference>
<gene>
    <name evidence="2" type="ORF">H7R39_10380</name>
</gene>
<keyword evidence="2" id="KW-0808">Transferase</keyword>
<proteinExistence type="predicted"/>
<dbReference type="Gene3D" id="3.90.550.10">
    <property type="entry name" value="Spore Coat Polysaccharide Biosynthesis Protein SpsA, Chain A"/>
    <property type="match status" value="1"/>
</dbReference>
<evidence type="ECO:0000259" key="1">
    <source>
        <dbReference type="Pfam" id="PF00535"/>
    </source>
</evidence>
<reference evidence="2 3" key="1">
    <citation type="submission" date="2020-08" db="EMBL/GenBank/DDBJ databases">
        <title>Complete genome and description of Campylobacter massiliensis Marseille-Q3452 sp. nov.</title>
        <authorList>
            <person name="Antezack A."/>
        </authorList>
    </citation>
    <scope>NUCLEOTIDE SEQUENCE [LARGE SCALE GENOMIC DNA]</scope>
    <source>
        <strain evidence="2 3">Marseille-Q3452</strain>
    </source>
</reference>
<dbReference type="Proteomes" id="UP000552683">
    <property type="component" value="Unassembled WGS sequence"/>
</dbReference>